<keyword evidence="6" id="KW-0472">Membrane</keyword>
<feature type="compositionally biased region" description="Polar residues" evidence="5">
    <location>
        <begin position="68"/>
        <end position="82"/>
    </location>
</feature>
<comment type="caution">
    <text evidence="7">The sequence shown here is derived from an EMBL/GenBank/DDBJ whole genome shotgun (WGS) entry which is preliminary data.</text>
</comment>
<evidence type="ECO:0000313" key="8">
    <source>
        <dbReference type="Proteomes" id="UP000230543"/>
    </source>
</evidence>
<evidence type="ECO:0000256" key="5">
    <source>
        <dbReference type="SAM" id="MobiDB-lite"/>
    </source>
</evidence>
<evidence type="ECO:0000256" key="4">
    <source>
        <dbReference type="ARBA" id="ARBA00022837"/>
    </source>
</evidence>
<reference evidence="8" key="1">
    <citation type="submission" date="2017-09" db="EMBL/GenBank/DDBJ databases">
        <title>Depth-based differentiation of microbial function through sediment-hosted aquifers and enrichment of novel symbionts in the deep terrestrial subsurface.</title>
        <authorList>
            <person name="Probst A.J."/>
            <person name="Ladd B."/>
            <person name="Jarett J.K."/>
            <person name="Geller-Mcgrath D.E."/>
            <person name="Sieber C.M.K."/>
            <person name="Emerson J.B."/>
            <person name="Anantharaman K."/>
            <person name="Thomas B.C."/>
            <person name="Malmstrom R."/>
            <person name="Stieglmeier M."/>
            <person name="Klingl A."/>
            <person name="Woyke T."/>
            <person name="Ryan C.M."/>
            <person name="Banfield J.F."/>
        </authorList>
    </citation>
    <scope>NUCLEOTIDE SEQUENCE [LARGE SCALE GENOMIC DNA]</scope>
</reference>
<dbReference type="InterPro" id="IPR059100">
    <property type="entry name" value="TSP3_bac"/>
</dbReference>
<evidence type="ECO:0000256" key="2">
    <source>
        <dbReference type="ARBA" id="ARBA00022525"/>
    </source>
</evidence>
<feature type="non-terminal residue" evidence="7">
    <location>
        <position position="1"/>
    </location>
</feature>
<keyword evidence="2" id="KW-0964">Secreted</keyword>
<proteinExistence type="predicted"/>
<protein>
    <submittedName>
        <fullName evidence="7">Uncharacterized protein</fullName>
    </submittedName>
</protein>
<keyword evidence="3" id="KW-0732">Signal</keyword>
<keyword evidence="6" id="KW-1133">Transmembrane helix</keyword>
<dbReference type="AlphaFoldDB" id="A0A2M6WD05"/>
<dbReference type="Pfam" id="PF18884">
    <property type="entry name" value="TSP3_bac"/>
    <property type="match status" value="1"/>
</dbReference>
<evidence type="ECO:0000313" key="7">
    <source>
        <dbReference type="EMBL" id="PIT90662.1"/>
    </source>
</evidence>
<dbReference type="EMBL" id="PFBO01000028">
    <property type="protein sequence ID" value="PIT90662.1"/>
    <property type="molecule type" value="Genomic_DNA"/>
</dbReference>
<keyword evidence="6" id="KW-0812">Transmembrane</keyword>
<feature type="compositionally biased region" description="Polar residues" evidence="5">
    <location>
        <begin position="12"/>
        <end position="21"/>
    </location>
</feature>
<keyword evidence="4" id="KW-0106">Calcium</keyword>
<evidence type="ECO:0000256" key="3">
    <source>
        <dbReference type="ARBA" id="ARBA00022729"/>
    </source>
</evidence>
<evidence type="ECO:0000256" key="1">
    <source>
        <dbReference type="ARBA" id="ARBA00004613"/>
    </source>
</evidence>
<feature type="region of interest" description="Disordered" evidence="5">
    <location>
        <begin position="1"/>
        <end position="84"/>
    </location>
</feature>
<accession>A0A2M6WD05</accession>
<feature type="compositionally biased region" description="Acidic residues" evidence="5">
    <location>
        <begin position="1"/>
        <end position="11"/>
    </location>
</feature>
<sequence>NNADNDDDNDGWSDQQEQSRGTDPLRKDTDGDGVNDPQDYYPLDGSKSVKEEERNIFQPPPEIDDETSGSQENVATQPNQPVQELPDQIETVLNNNEAAEVSQPAPVARVGEKVEKITGQNQGFFRLDNFLLWLLIAVILVGLATVWLYLKIKKNSDSGSNVSRQAKFNPPTKPVRVIKEEQPQSRINMSPNVVDLKEIMKQKQEKE</sequence>
<organism evidence="7 8">
    <name type="scientific">Candidatus Komeilibacteria bacterium CG10_big_fil_rev_8_21_14_0_10_41_13</name>
    <dbReference type="NCBI Taxonomy" id="1974476"/>
    <lineage>
        <taxon>Bacteria</taxon>
        <taxon>Candidatus Komeiliibacteriota</taxon>
    </lineage>
</organism>
<gene>
    <name evidence="7" type="ORF">COU22_00900</name>
</gene>
<comment type="subcellular location">
    <subcellularLocation>
        <location evidence="1">Secreted</location>
    </subcellularLocation>
</comment>
<feature type="transmembrane region" description="Helical" evidence="6">
    <location>
        <begin position="130"/>
        <end position="150"/>
    </location>
</feature>
<name>A0A2M6WD05_9BACT</name>
<evidence type="ECO:0000256" key="6">
    <source>
        <dbReference type="SAM" id="Phobius"/>
    </source>
</evidence>
<dbReference type="Proteomes" id="UP000230543">
    <property type="component" value="Unassembled WGS sequence"/>
</dbReference>